<feature type="compositionally biased region" description="Acidic residues" evidence="3">
    <location>
        <begin position="76"/>
        <end position="96"/>
    </location>
</feature>
<evidence type="ECO:0000313" key="6">
    <source>
        <dbReference type="Proteomes" id="UP000236723"/>
    </source>
</evidence>
<dbReference type="OrthoDB" id="3536396at2"/>
<feature type="compositionally biased region" description="Acidic residues" evidence="3">
    <location>
        <begin position="175"/>
        <end position="195"/>
    </location>
</feature>
<feature type="region of interest" description="Disordered" evidence="3">
    <location>
        <begin position="1"/>
        <end position="198"/>
    </location>
</feature>
<evidence type="ECO:0000256" key="4">
    <source>
        <dbReference type="SAM" id="Phobius"/>
    </source>
</evidence>
<dbReference type="Proteomes" id="UP000236723">
    <property type="component" value="Unassembled WGS sequence"/>
</dbReference>
<feature type="compositionally biased region" description="Acidic residues" evidence="3">
    <location>
        <begin position="120"/>
        <end position="141"/>
    </location>
</feature>
<evidence type="ECO:0000313" key="5">
    <source>
        <dbReference type="EMBL" id="SEG32135.1"/>
    </source>
</evidence>
<dbReference type="EMBL" id="FNVO01000004">
    <property type="protein sequence ID" value="SEG32135.1"/>
    <property type="molecule type" value="Genomic_DNA"/>
</dbReference>
<sequence>MTMLGRGKRSADKADKADKARKAEEAARRAEELAEQARQAAEEARAALREVEEAEASQKATEGSGGGTEALRAAEDENSPADDVRDDDVRDDDASGDAEPVATEVAAKPAAAKSTSVEPADAEADADAAIDEEQAGDVETDAEAKTPAAGKSGRKAAVAKPAEAEPEGDAGIAAADDEAEDVDGVGEDDEDGEDEPVARRRVVVRAGLGVSGVVLLLLTVALGGALGWLWHKDRQLSGAEEARKQVAFAAAQAAQDLSSYDYRTVDSDLRRAAEHTTGKFRDDFVKESERVKSTARKEQTVTEGVALKTGIEQVSGNTAVALVFLNQETAKTSTVERLPHQYTLRLTMKKIDDRWLVEKLQLI</sequence>
<keyword evidence="4" id="KW-0812">Transmembrane</keyword>
<evidence type="ECO:0000256" key="2">
    <source>
        <dbReference type="ARBA" id="ARBA00023136"/>
    </source>
</evidence>
<dbReference type="PANTHER" id="PTHR37042">
    <property type="entry name" value="OUTER MEMBRANE PROTEIN RV1973"/>
    <property type="match status" value="1"/>
</dbReference>
<keyword evidence="6" id="KW-1185">Reference proteome</keyword>
<feature type="compositionally biased region" description="Basic and acidic residues" evidence="3">
    <location>
        <begin position="40"/>
        <end position="51"/>
    </location>
</feature>
<proteinExistence type="predicted"/>
<dbReference type="PANTHER" id="PTHR37042:SF4">
    <property type="entry name" value="OUTER MEMBRANE PROTEIN RV1973"/>
    <property type="match status" value="1"/>
</dbReference>
<gene>
    <name evidence="5" type="ORF">SAMN04489712_104395</name>
</gene>
<evidence type="ECO:0000256" key="1">
    <source>
        <dbReference type="ARBA" id="ARBA00004370"/>
    </source>
</evidence>
<organism evidence="5 6">
    <name type="scientific">Thermomonospora echinospora</name>
    <dbReference type="NCBI Taxonomy" id="1992"/>
    <lineage>
        <taxon>Bacteria</taxon>
        <taxon>Bacillati</taxon>
        <taxon>Actinomycetota</taxon>
        <taxon>Actinomycetes</taxon>
        <taxon>Streptosporangiales</taxon>
        <taxon>Thermomonosporaceae</taxon>
        <taxon>Thermomonospora</taxon>
    </lineage>
</organism>
<name>A0A1H5Z8S4_9ACTN</name>
<reference evidence="6" key="1">
    <citation type="submission" date="2016-10" db="EMBL/GenBank/DDBJ databases">
        <authorList>
            <person name="Varghese N."/>
            <person name="Submissions S."/>
        </authorList>
    </citation>
    <scope>NUCLEOTIDE SEQUENCE [LARGE SCALE GENOMIC DNA]</scope>
    <source>
        <strain evidence="6">DSM 43163</strain>
    </source>
</reference>
<accession>A0A1H5Z8S4</accession>
<protein>
    <submittedName>
        <fullName evidence="5">Mce-associated membrane protein</fullName>
    </submittedName>
</protein>
<dbReference type="AlphaFoldDB" id="A0A1H5Z8S4"/>
<keyword evidence="2 4" id="KW-0472">Membrane</keyword>
<feature type="transmembrane region" description="Helical" evidence="4">
    <location>
        <begin position="208"/>
        <end position="230"/>
    </location>
</feature>
<keyword evidence="4" id="KW-1133">Transmembrane helix</keyword>
<feature type="compositionally biased region" description="Low complexity" evidence="3">
    <location>
        <begin position="98"/>
        <end position="119"/>
    </location>
</feature>
<dbReference type="RefSeq" id="WP_103937820.1">
    <property type="nucleotide sequence ID" value="NZ_FNVO01000004.1"/>
</dbReference>
<comment type="subcellular location">
    <subcellularLocation>
        <location evidence="1">Membrane</location>
    </subcellularLocation>
</comment>
<evidence type="ECO:0000256" key="3">
    <source>
        <dbReference type="SAM" id="MobiDB-lite"/>
    </source>
</evidence>
<feature type="compositionally biased region" description="Basic and acidic residues" evidence="3">
    <location>
        <begin position="9"/>
        <end position="32"/>
    </location>
</feature>
<dbReference type="GO" id="GO:0016020">
    <property type="term" value="C:membrane"/>
    <property type="evidence" value="ECO:0007669"/>
    <property type="project" value="UniProtKB-SubCell"/>
</dbReference>